<proteinExistence type="predicted"/>
<dbReference type="Gene3D" id="3.40.50.11420">
    <property type="match status" value="1"/>
</dbReference>
<dbReference type="GO" id="GO:0005737">
    <property type="term" value="C:cytoplasm"/>
    <property type="evidence" value="ECO:0007669"/>
    <property type="project" value="TreeGrafter"/>
</dbReference>
<evidence type="ECO:0000259" key="5">
    <source>
        <dbReference type="Pfam" id="PF18133"/>
    </source>
</evidence>
<dbReference type="InterPro" id="IPR005225">
    <property type="entry name" value="Small_GTP-bd"/>
</dbReference>
<dbReference type="InterPro" id="IPR041606">
    <property type="entry name" value="HydF_dimer"/>
</dbReference>
<sequence length="411" mass="45328">MSLNDTPSANRVHIGFFGCRNAGKSSLVNVVTGQSLAVVSDVAGTTTDPVYKSMELLPLGPVVIIDTPGIDDTGELGELRVSKTRQVLAKIDVAVLVVDGTAGLSASDRELTELFKEKNINYIIAYNKSDLVKDDTQVQNSAENSIWVSAERRQGIDELKELIGRLTVTDTMTRRLVGDLIQPGDMVVLVIPIDSAAPKGRLILPQQQVIRDVLETGATTVVCRDTELEDTLRRLEGNVSLVVTDSQAFAKVMKIVPYDIYLTSFSILMARFKGQLDAAVNGAYVLDRLRDEGQRTDADSRPPRILIAEGCTHHRQCDDIGTVKLPRWIRRYTGLEPEFTFVSGTEFPEDLTGYDLVIHCGGCMLNEREMKSRQGRAEQQSIPMTNYGTAIAHMNGILDRSLRIFQTKTDI</sequence>
<keyword evidence="1" id="KW-0547">Nucleotide-binding</keyword>
<dbReference type="EMBL" id="BLYL01000002">
    <property type="protein sequence ID" value="GFO93576.1"/>
    <property type="molecule type" value="Genomic_DNA"/>
</dbReference>
<dbReference type="Gene3D" id="3.40.50.11410">
    <property type="match status" value="1"/>
</dbReference>
<gene>
    <name evidence="6" type="ORF">COEU31_06220</name>
</gene>
<feature type="domain" description="G" evidence="3">
    <location>
        <begin position="14"/>
        <end position="128"/>
    </location>
</feature>
<dbReference type="PANTHER" id="PTHR42714:SF6">
    <property type="entry name" value="TRANSLATION INITIATION FACTOR IF-2"/>
    <property type="match status" value="1"/>
</dbReference>
<dbReference type="AlphaFoldDB" id="A0AAI9K3P5"/>
<evidence type="ECO:0000256" key="2">
    <source>
        <dbReference type="ARBA" id="ARBA00023134"/>
    </source>
</evidence>
<dbReference type="GO" id="GO:0002098">
    <property type="term" value="P:tRNA wobble uridine modification"/>
    <property type="evidence" value="ECO:0007669"/>
    <property type="project" value="TreeGrafter"/>
</dbReference>
<dbReference type="Gene3D" id="3.40.50.300">
    <property type="entry name" value="P-loop containing nucleotide triphosphate hydrolases"/>
    <property type="match status" value="1"/>
</dbReference>
<dbReference type="InterPro" id="IPR040644">
    <property type="entry name" value="HydF_tetramer"/>
</dbReference>
<evidence type="ECO:0000313" key="6">
    <source>
        <dbReference type="EMBL" id="GFO93576.1"/>
    </source>
</evidence>
<dbReference type="Pfam" id="PF18128">
    <property type="entry name" value="HydF_dimer"/>
    <property type="match status" value="1"/>
</dbReference>
<dbReference type="Pfam" id="PF18133">
    <property type="entry name" value="HydF_tetramer"/>
    <property type="match status" value="1"/>
</dbReference>
<dbReference type="CDD" id="cd00880">
    <property type="entry name" value="Era_like"/>
    <property type="match status" value="1"/>
</dbReference>
<keyword evidence="2" id="KW-0342">GTP-binding</keyword>
<dbReference type="InterPro" id="IPR006073">
    <property type="entry name" value="GTP-bd"/>
</dbReference>
<dbReference type="GO" id="GO:0005525">
    <property type="term" value="F:GTP binding"/>
    <property type="evidence" value="ECO:0007669"/>
    <property type="project" value="UniProtKB-KW"/>
</dbReference>
<evidence type="ECO:0000259" key="3">
    <source>
        <dbReference type="Pfam" id="PF01926"/>
    </source>
</evidence>
<protein>
    <submittedName>
        <fullName evidence="6">[FeFe] hydrogenase H-cluster maturation GTPase HydF</fullName>
    </submittedName>
</protein>
<dbReference type="PANTHER" id="PTHR42714">
    <property type="entry name" value="TRNA MODIFICATION GTPASE GTPBP3"/>
    <property type="match status" value="1"/>
</dbReference>
<dbReference type="NCBIfam" id="TIGR00231">
    <property type="entry name" value="small_GTP"/>
    <property type="match status" value="1"/>
</dbReference>
<dbReference type="Proteomes" id="UP000660047">
    <property type="component" value="Unassembled WGS sequence"/>
</dbReference>
<organism evidence="6 7">
    <name type="scientific">Coprococcus eutactus</name>
    <dbReference type="NCBI Taxonomy" id="33043"/>
    <lineage>
        <taxon>Bacteria</taxon>
        <taxon>Bacillati</taxon>
        <taxon>Bacillota</taxon>
        <taxon>Clostridia</taxon>
        <taxon>Lachnospirales</taxon>
        <taxon>Lachnospiraceae</taxon>
        <taxon>Coprococcus</taxon>
    </lineage>
</organism>
<dbReference type="SUPFAM" id="SSF52540">
    <property type="entry name" value="P-loop containing nucleoside triphosphate hydrolases"/>
    <property type="match status" value="1"/>
</dbReference>
<evidence type="ECO:0000313" key="7">
    <source>
        <dbReference type="Proteomes" id="UP000660047"/>
    </source>
</evidence>
<dbReference type="GO" id="GO:0030488">
    <property type="term" value="P:tRNA methylation"/>
    <property type="evidence" value="ECO:0007669"/>
    <property type="project" value="TreeGrafter"/>
</dbReference>
<accession>A0AAI9K3P5</accession>
<feature type="domain" description="Hydrogen maturase F tetramerization" evidence="5">
    <location>
        <begin position="303"/>
        <end position="403"/>
    </location>
</feature>
<evidence type="ECO:0000256" key="1">
    <source>
        <dbReference type="ARBA" id="ARBA00022741"/>
    </source>
</evidence>
<dbReference type="InterPro" id="IPR023873">
    <property type="entry name" value="FeFe-hyd_GTPase_HydF"/>
</dbReference>
<feature type="domain" description="Hydrogen maturase F dimerization" evidence="4">
    <location>
        <begin position="176"/>
        <end position="274"/>
    </location>
</feature>
<name>A0AAI9K3P5_9FIRM</name>
<reference evidence="6" key="1">
    <citation type="submission" date="2020-06" db="EMBL/GenBank/DDBJ databases">
        <title>Characterization of fructooligosaccharide metabolism and fructooligosaccharide-degrading enzymes in human commensal butyrate producers.</title>
        <authorList>
            <person name="Tanno H."/>
            <person name="Fujii T."/>
            <person name="Hirano K."/>
            <person name="Maeno S."/>
            <person name="Tonozuka T."/>
            <person name="Sakamoto M."/>
            <person name="Ohkuma M."/>
            <person name="Tochio T."/>
            <person name="Endo A."/>
        </authorList>
    </citation>
    <scope>NUCLEOTIDE SEQUENCE</scope>
    <source>
        <strain evidence="6">JCM 31265</strain>
    </source>
</reference>
<evidence type="ECO:0000259" key="4">
    <source>
        <dbReference type="Pfam" id="PF18128"/>
    </source>
</evidence>
<dbReference type="InterPro" id="IPR027417">
    <property type="entry name" value="P-loop_NTPase"/>
</dbReference>
<dbReference type="NCBIfam" id="TIGR03918">
    <property type="entry name" value="GTP_HydF"/>
    <property type="match status" value="1"/>
</dbReference>
<dbReference type="Pfam" id="PF01926">
    <property type="entry name" value="MMR_HSR1"/>
    <property type="match status" value="1"/>
</dbReference>
<comment type="caution">
    <text evidence="6">The sequence shown here is derived from an EMBL/GenBank/DDBJ whole genome shotgun (WGS) entry which is preliminary data.</text>
</comment>
<dbReference type="RefSeq" id="WP_055224046.1">
    <property type="nucleotide sequence ID" value="NZ_BLYL01000002.1"/>
</dbReference>